<proteinExistence type="inferred from homology"/>
<sequence length="310" mass="32549">MKRTYLLFSLLMLFSGFSVADDCTVNTTLFNTVSMGNIVVQRDAPVGAEIARARVSGYAKLLVTAPGGAVYCNGAYAINYLSATPSPINHVYNTNLKGVGIRLSIPAGDFVLPSNGASYIYNLGNYDVMLIKTATIQSGYLTPGVVAQGWFGTPDHSFMQISMGADTQVTALACSFSSQILNFQLGDINAAEFTGQPGAVLSHSDTQNLGLNCDPGANINVELAGTQNPDAPADASVLALTGQGSPETAGGVGVQIVYNDVPLQLNNRIVLKKSAGGQETFPLVARYYQTKSQVKPGSANATATLNITYQ</sequence>
<feature type="chain" id="PRO_5001740937" evidence="5">
    <location>
        <begin position="21"/>
        <end position="310"/>
    </location>
</feature>
<dbReference type="PANTHER" id="PTHR33420:SF12">
    <property type="entry name" value="FIMBRIN-LIKE PROTEIN FIMI-RELATED"/>
    <property type="match status" value="1"/>
</dbReference>
<dbReference type="EMBL" id="LK931336">
    <property type="protein sequence ID" value="CDZ83162.1"/>
    <property type="molecule type" value="Genomic_DNA"/>
</dbReference>
<evidence type="ECO:0000256" key="4">
    <source>
        <dbReference type="ARBA" id="ARBA00023263"/>
    </source>
</evidence>
<name>A0A078LD47_CITKO</name>
<dbReference type="Pfam" id="PF22003">
    <property type="entry name" value="MrkDrd"/>
    <property type="match status" value="1"/>
</dbReference>
<dbReference type="AlphaFoldDB" id="A0A078LD47"/>
<accession>A0A078LD47</accession>
<gene>
    <name evidence="8" type="primary">lpfD_2</name>
    <name evidence="8" type="ORF">BN1086_01270</name>
</gene>
<dbReference type="InterPro" id="IPR036937">
    <property type="entry name" value="Adhesion_dom_fimbrial_sf"/>
</dbReference>
<feature type="signal peptide" evidence="5">
    <location>
        <begin position="1"/>
        <end position="20"/>
    </location>
</feature>
<dbReference type="Gene3D" id="2.60.40.1090">
    <property type="entry name" value="Fimbrial-type adhesion domain"/>
    <property type="match status" value="1"/>
</dbReference>
<feature type="domain" description="MrkD-like receptor binding" evidence="7">
    <location>
        <begin position="33"/>
        <end position="147"/>
    </location>
</feature>
<dbReference type="Gene3D" id="2.60.40.3310">
    <property type="match status" value="1"/>
</dbReference>
<evidence type="ECO:0000256" key="2">
    <source>
        <dbReference type="ARBA" id="ARBA00006671"/>
    </source>
</evidence>
<dbReference type="RefSeq" id="WP_115626759.1">
    <property type="nucleotide sequence ID" value="NZ_JADVEN010000001.1"/>
</dbReference>
<protein>
    <submittedName>
        <fullName evidence="8">Fimbrial adhesin</fullName>
    </submittedName>
</protein>
<keyword evidence="3 5" id="KW-0732">Signal</keyword>
<dbReference type="InterPro" id="IPR000259">
    <property type="entry name" value="Adhesion_dom_fimbrial"/>
</dbReference>
<comment type="similarity">
    <text evidence="2">Belongs to the fimbrial protein family.</text>
</comment>
<dbReference type="SUPFAM" id="SSF49401">
    <property type="entry name" value="Bacterial adhesins"/>
    <property type="match status" value="1"/>
</dbReference>
<dbReference type="GO" id="GO:0009289">
    <property type="term" value="C:pilus"/>
    <property type="evidence" value="ECO:0007669"/>
    <property type="project" value="UniProtKB-SubCell"/>
</dbReference>
<dbReference type="InterPro" id="IPR054160">
    <property type="entry name" value="MrkD_recept-bd"/>
</dbReference>
<dbReference type="PANTHER" id="PTHR33420">
    <property type="entry name" value="FIMBRIAL SUBUNIT ELFA-RELATED"/>
    <property type="match status" value="1"/>
</dbReference>
<feature type="domain" description="Fimbrial-type adhesion" evidence="6">
    <location>
        <begin position="169"/>
        <end position="310"/>
    </location>
</feature>
<evidence type="ECO:0000259" key="6">
    <source>
        <dbReference type="Pfam" id="PF00419"/>
    </source>
</evidence>
<evidence type="ECO:0000313" key="8">
    <source>
        <dbReference type="EMBL" id="CDZ83162.1"/>
    </source>
</evidence>
<keyword evidence="4" id="KW-0281">Fimbrium</keyword>
<evidence type="ECO:0000256" key="5">
    <source>
        <dbReference type="SAM" id="SignalP"/>
    </source>
</evidence>
<organism evidence="8">
    <name type="scientific">Citrobacter koseri</name>
    <name type="common">Citrobacter diversus</name>
    <dbReference type="NCBI Taxonomy" id="545"/>
    <lineage>
        <taxon>Bacteria</taxon>
        <taxon>Pseudomonadati</taxon>
        <taxon>Pseudomonadota</taxon>
        <taxon>Gammaproteobacteria</taxon>
        <taxon>Enterobacterales</taxon>
        <taxon>Enterobacteriaceae</taxon>
        <taxon>Citrobacter</taxon>
    </lineage>
</organism>
<dbReference type="Pfam" id="PF00419">
    <property type="entry name" value="Fimbrial"/>
    <property type="match status" value="1"/>
</dbReference>
<evidence type="ECO:0000256" key="1">
    <source>
        <dbReference type="ARBA" id="ARBA00004561"/>
    </source>
</evidence>
<dbReference type="InterPro" id="IPR008966">
    <property type="entry name" value="Adhesion_dom_sf"/>
</dbReference>
<evidence type="ECO:0000256" key="3">
    <source>
        <dbReference type="ARBA" id="ARBA00022729"/>
    </source>
</evidence>
<dbReference type="InterPro" id="IPR050263">
    <property type="entry name" value="Bact_Fimbrial_Adh_Pro"/>
</dbReference>
<reference evidence="8" key="1">
    <citation type="submission" date="2014-06" db="EMBL/GenBank/DDBJ databases">
        <authorList>
            <person name="Urmite Genomes Urmite Genomes"/>
        </authorList>
    </citation>
    <scope>NUCLEOTIDE SEQUENCE</scope>
</reference>
<evidence type="ECO:0000259" key="7">
    <source>
        <dbReference type="Pfam" id="PF22003"/>
    </source>
</evidence>
<comment type="subcellular location">
    <subcellularLocation>
        <location evidence="1">Fimbrium</location>
    </subcellularLocation>
</comment>
<dbReference type="PATRIC" id="fig|545.12.peg.1270"/>
<dbReference type="GO" id="GO:0043709">
    <property type="term" value="P:cell adhesion involved in single-species biofilm formation"/>
    <property type="evidence" value="ECO:0007669"/>
    <property type="project" value="TreeGrafter"/>
</dbReference>